<accession>A0A5S9HX86</accession>
<reference evidence="1 2" key="1">
    <citation type="journal article" date="2019" name="Arch. Virol.">
        <title>A novel jumbo Tenacibaculum maritimum lytic phage with head-fiber-like appendages.</title>
        <authorList>
            <person name="Kawato Y."/>
            <person name="Istiqomah I."/>
            <person name="Gaafar A.Y."/>
            <person name="Hanaoka M."/>
            <person name="Ishimaru K."/>
            <person name="Yasuike M."/>
            <person name="Nishiki I."/>
            <person name="Nakamura Y."/>
            <person name="Fujiwara A."/>
            <person name="Nakai T."/>
        </authorList>
    </citation>
    <scope>NUCLEOTIDE SEQUENCE [LARGE SCALE GENOMIC DNA]</scope>
    <source>
        <strain evidence="1 2">PTm1</strain>
    </source>
</reference>
<proteinExistence type="predicted"/>
<keyword evidence="2" id="KW-1185">Reference proteome</keyword>
<sequence>MQPILYYIQQRHRDKAIMDISSIDGLEIRTLDEYLMRFPICKKLVYEYLKKTPVSVNISYLHNLFKNQESFDWYLSEAIQNDSVAKRVVDKIVYDPYTWDYGIRDIQNTIFDSKYLLLDIHRKRAKKCVDIYLRAQATHYSAHITKLRGFDTKQRHDEFFKKRMDITRDMFENYILKDVDLPENLYVNYMFDFIEIYDSKTRITFRHTIKYDMDNDIKLIYHLNLKGQKDSDGMVRANPTKKSTTKVRDVLKFIRRYPAIFKMLDNIDNYGNRILKYHLDLKQLKKDYESTYEQAVASLTSILEEFKGDVGYLNKYYLGMLFVHPNSVEANWFRIGNNDSLTLVKKTYYQGKDDATDNIKDWIPSFIRTQNYKCKSLDDMARYLIDLGFMNVYYLDREPEMNEYFLLSMGKIDHRYTMLFLMSTCKEGTRILEPYLNNRSQKRVIKDYESMLTTNSPVPYIKPNDEDLNKGKFMSRIEYEYKQHWQHDFKLNRNRNLTLIKKLMLDFSKKYNKVLNLDKTKQNEKN</sequence>
<dbReference type="KEGG" id="vg:55802923"/>
<evidence type="ECO:0000313" key="2">
    <source>
        <dbReference type="Proteomes" id="UP000422648"/>
    </source>
</evidence>
<dbReference type="GeneID" id="55802923"/>
<organism evidence="1 2">
    <name type="scientific">Tenacibaculum phage PTm1</name>
    <dbReference type="NCBI Taxonomy" id="2547425"/>
    <lineage>
        <taxon>Viruses</taxon>
        <taxon>Duplodnaviria</taxon>
        <taxon>Heunggongvirae</taxon>
        <taxon>Uroviricota</taxon>
        <taxon>Caudoviricetes</taxon>
        <taxon>Shirahamavirus</taxon>
        <taxon>Shirahamavirus PTm1</taxon>
    </lineage>
</organism>
<protein>
    <submittedName>
        <fullName evidence="1">Uncharacterized protein</fullName>
    </submittedName>
</protein>
<evidence type="ECO:0000313" key="1">
    <source>
        <dbReference type="EMBL" id="BBI90510.1"/>
    </source>
</evidence>
<name>A0A5S9HX86_9CAUD</name>
<dbReference type="Proteomes" id="UP000422648">
    <property type="component" value="Segment"/>
</dbReference>
<dbReference type="RefSeq" id="YP_009873802.1">
    <property type="nucleotide sequence ID" value="NC_049340.1"/>
</dbReference>
<dbReference type="EMBL" id="AP019524">
    <property type="protein sequence ID" value="BBI90510.1"/>
    <property type="molecule type" value="Genomic_DNA"/>
</dbReference>